<dbReference type="Proteomes" id="UP000774326">
    <property type="component" value="Unassembled WGS sequence"/>
</dbReference>
<dbReference type="InterPro" id="IPR016024">
    <property type="entry name" value="ARM-type_fold"/>
</dbReference>
<organism evidence="1 2">
    <name type="scientific">Wickerhamomyces pijperi</name>
    <name type="common">Yeast</name>
    <name type="synonym">Pichia pijperi</name>
    <dbReference type="NCBI Taxonomy" id="599730"/>
    <lineage>
        <taxon>Eukaryota</taxon>
        <taxon>Fungi</taxon>
        <taxon>Dikarya</taxon>
        <taxon>Ascomycota</taxon>
        <taxon>Saccharomycotina</taxon>
        <taxon>Saccharomycetes</taxon>
        <taxon>Phaffomycetales</taxon>
        <taxon>Wickerhamomycetaceae</taxon>
        <taxon>Wickerhamomyces</taxon>
    </lineage>
</organism>
<sequence length="1025" mass="116935">MDDFCHLEIETIAQTIDSLYTTTQTDPLQIKQTESKLQEIQRSSNGLSIANSLLSNPASSLNVQFFASSTYLVQLTRRLNGLTSIELTKQDISILLSQVLNHTQQTVVQKIQSQRSNTFVTKKLFQVLSLIFVSFKPDWESPLESLSNLFQRIDPTNSHQKYFITLLLDFCDILTTSFLKLSKEEQMQHNSIHESIKTHTYPIFRTLISQCLGSASSDLQTAAISSITSWHQYLVNVVDPFTSTRYDSLFDQDMFQPLLAMLKTTGVSDELFLSVIMLLGDVFEERGGSGLSVGSMGFLKGEIMGDVSWVLMKFEYFLKKLDPEEEEDETSSVENFIDFIIKFHDIDLSKFTKTHMVHVTPMVEFLLQASCIQLDANQRLISDRISKRLIDFWCRVLEIYTDEFDIFQEEDETAQSEIRLNFKNLAWSLTKIYYEKIQLSSPPHYESEYKSEFQSFRTDSMELFDIIFTVLGPPMIEGVITTGMTSGVKVNINTIEAGFFILNSLCSNFSNHVDPAVLNALNLLLQQGEFIKNYDQLVQSASSNGSLYSAGAYVKTCSRFLATVTFVYKQEQQQQLLLTVMDQLLTWIKQYPAQELIISKAVLDICDECRSLLIDSMGRFEEVLIDVLPWGKVQDLTRSRIINAIGYVVQSMSQPQLQELYVSNLTRHIAELLVQSLNKDTNSEEISEYLTSLLGSIVSIGKGLNLPEDFKDTDPETYAQFLSYYSQSYKVQEQLLELAKNFDYFFYKEGFQQILAIFKVGLLDEFGPFVFKSEDIINYTSQRLSSDLAQQESTLRPVLELINRLIVCRSRSAASLHPQLPPQTIISIVKVYLMDLYPVIKTDPYLLISTFNILTTISASSSDPTLLLQDTEVMNFVIEIGYMQLPTYTEKFLIKAVCKFWTTLILMKSCKSSTQQSTVKQFIEFIGLQFTHMLFLSVFKSNRSDLDQYGGVIVALISKFPMGFNNWCKDCLIRINDERLSKGESPLDNIELFLKKLSLTRGLSSKTNAVLKEYWITANGLRGFI</sequence>
<protein>
    <recommendedName>
        <fullName evidence="3">Importin N-terminal domain-containing protein</fullName>
    </recommendedName>
</protein>
<dbReference type="EMBL" id="JAEUBG010000470">
    <property type="protein sequence ID" value="KAH3688186.1"/>
    <property type="molecule type" value="Genomic_DNA"/>
</dbReference>
<keyword evidence="2" id="KW-1185">Reference proteome</keyword>
<dbReference type="AlphaFoldDB" id="A0A9P8TR77"/>
<accession>A0A9P8TR77</accession>
<name>A0A9P8TR77_WICPI</name>
<dbReference type="OrthoDB" id="2016913at2759"/>
<reference evidence="1" key="2">
    <citation type="submission" date="2021-01" db="EMBL/GenBank/DDBJ databases">
        <authorList>
            <person name="Schikora-Tamarit M.A."/>
        </authorList>
    </citation>
    <scope>NUCLEOTIDE SEQUENCE</scope>
    <source>
        <strain evidence="1">CBS2887</strain>
    </source>
</reference>
<comment type="caution">
    <text evidence="1">The sequence shown here is derived from an EMBL/GenBank/DDBJ whole genome shotgun (WGS) entry which is preliminary data.</text>
</comment>
<reference evidence="1" key="1">
    <citation type="journal article" date="2021" name="Open Biol.">
        <title>Shared evolutionary footprints suggest mitochondrial oxidative damage underlies multiple complex I losses in fungi.</title>
        <authorList>
            <person name="Schikora-Tamarit M.A."/>
            <person name="Marcet-Houben M."/>
            <person name="Nosek J."/>
            <person name="Gabaldon T."/>
        </authorList>
    </citation>
    <scope>NUCLEOTIDE SEQUENCE</scope>
    <source>
        <strain evidence="1">CBS2887</strain>
    </source>
</reference>
<dbReference type="Gene3D" id="1.25.10.10">
    <property type="entry name" value="Leucine-rich Repeat Variant"/>
    <property type="match status" value="1"/>
</dbReference>
<evidence type="ECO:0008006" key="3">
    <source>
        <dbReference type="Google" id="ProtNLM"/>
    </source>
</evidence>
<gene>
    <name evidence="1" type="ORF">WICPIJ_000828</name>
</gene>
<evidence type="ECO:0000313" key="1">
    <source>
        <dbReference type="EMBL" id="KAH3688186.1"/>
    </source>
</evidence>
<evidence type="ECO:0000313" key="2">
    <source>
        <dbReference type="Proteomes" id="UP000774326"/>
    </source>
</evidence>
<proteinExistence type="predicted"/>
<dbReference type="SUPFAM" id="SSF48371">
    <property type="entry name" value="ARM repeat"/>
    <property type="match status" value="1"/>
</dbReference>
<dbReference type="InterPro" id="IPR011989">
    <property type="entry name" value="ARM-like"/>
</dbReference>